<keyword evidence="3" id="KW-1185">Reference proteome</keyword>
<gene>
    <name evidence="2" type="ORF">GEV33_001089</name>
</gene>
<accession>A0A8J6HW69</accession>
<dbReference type="EMBL" id="JABDTM020006640">
    <property type="protein sequence ID" value="KAH0821702.1"/>
    <property type="molecule type" value="Genomic_DNA"/>
</dbReference>
<feature type="compositionally biased region" description="Basic and acidic residues" evidence="1">
    <location>
        <begin position="44"/>
        <end position="58"/>
    </location>
</feature>
<dbReference type="AlphaFoldDB" id="A0A8J6HW69"/>
<evidence type="ECO:0000313" key="3">
    <source>
        <dbReference type="Proteomes" id="UP000719412"/>
    </source>
</evidence>
<reference evidence="2" key="2">
    <citation type="submission" date="2021-08" db="EMBL/GenBank/DDBJ databases">
        <authorList>
            <person name="Eriksson T."/>
        </authorList>
    </citation>
    <scope>NUCLEOTIDE SEQUENCE</scope>
    <source>
        <strain evidence="2">Stoneville</strain>
        <tissue evidence="2">Whole head</tissue>
    </source>
</reference>
<reference evidence="2" key="1">
    <citation type="journal article" date="2020" name="J Insects Food Feed">
        <title>The yellow mealworm (Tenebrio molitor) genome: a resource for the emerging insects as food and feed industry.</title>
        <authorList>
            <person name="Eriksson T."/>
            <person name="Andere A."/>
            <person name="Kelstrup H."/>
            <person name="Emery V."/>
            <person name="Picard C."/>
        </authorList>
    </citation>
    <scope>NUCLEOTIDE SEQUENCE</scope>
    <source>
        <strain evidence="2">Stoneville</strain>
        <tissue evidence="2">Whole head</tissue>
    </source>
</reference>
<feature type="compositionally biased region" description="Polar residues" evidence="1">
    <location>
        <begin position="21"/>
        <end position="30"/>
    </location>
</feature>
<protein>
    <submittedName>
        <fullName evidence="2">Uncharacterized protein</fullName>
    </submittedName>
</protein>
<feature type="compositionally biased region" description="Polar residues" evidence="1">
    <location>
        <begin position="92"/>
        <end position="110"/>
    </location>
</feature>
<organism evidence="2 3">
    <name type="scientific">Tenebrio molitor</name>
    <name type="common">Yellow mealworm beetle</name>
    <dbReference type="NCBI Taxonomy" id="7067"/>
    <lineage>
        <taxon>Eukaryota</taxon>
        <taxon>Metazoa</taxon>
        <taxon>Ecdysozoa</taxon>
        <taxon>Arthropoda</taxon>
        <taxon>Hexapoda</taxon>
        <taxon>Insecta</taxon>
        <taxon>Pterygota</taxon>
        <taxon>Neoptera</taxon>
        <taxon>Endopterygota</taxon>
        <taxon>Coleoptera</taxon>
        <taxon>Polyphaga</taxon>
        <taxon>Cucujiformia</taxon>
        <taxon>Tenebrionidae</taxon>
        <taxon>Tenebrio</taxon>
    </lineage>
</organism>
<sequence length="160" mass="18544">MSGYSEDSDYTSDLNYPVGQHANSSASQFRSAAHQIHTPQRSLETSRENSYERDDAPGHQHHLPPPTTHQHHLSPGSHRRHHQRYSPGNEDYNYSGSNTGHNARQYQDNNTDFDPLFYNSRPRNKPDYSRFDTIQQLFITDNTKCDEQWLSILSVRSDLQ</sequence>
<evidence type="ECO:0000313" key="2">
    <source>
        <dbReference type="EMBL" id="KAH0821702.1"/>
    </source>
</evidence>
<name>A0A8J6HW69_TENMO</name>
<evidence type="ECO:0000256" key="1">
    <source>
        <dbReference type="SAM" id="MobiDB-lite"/>
    </source>
</evidence>
<dbReference type="Proteomes" id="UP000719412">
    <property type="component" value="Unassembled WGS sequence"/>
</dbReference>
<feature type="region of interest" description="Disordered" evidence="1">
    <location>
        <begin position="1"/>
        <end position="110"/>
    </location>
</feature>
<comment type="caution">
    <text evidence="2">The sequence shown here is derived from an EMBL/GenBank/DDBJ whole genome shotgun (WGS) entry which is preliminary data.</text>
</comment>
<feature type="compositionally biased region" description="Acidic residues" evidence="1">
    <location>
        <begin position="1"/>
        <end position="10"/>
    </location>
</feature>
<proteinExistence type="predicted"/>
<feature type="compositionally biased region" description="Basic residues" evidence="1">
    <location>
        <begin position="69"/>
        <end position="84"/>
    </location>
</feature>